<dbReference type="PATRIC" id="fig|28229.3.peg.1178"/>
<comment type="caution">
    <text evidence="1">The sequence shown here is derived from an EMBL/GenBank/DDBJ whole genome shotgun (WGS) entry which is preliminary data.</text>
</comment>
<sequence>MILLFILSSFSVESFAEIADKAPDASTVISLNIYGWKAMPAHSDDYAELIKGNKVDILGIQEGVDDW</sequence>
<reference evidence="1 2" key="1">
    <citation type="submission" date="2014-08" db="EMBL/GenBank/DDBJ databases">
        <title>Genomic and Phenotypic Diversity of Colwellia psychrerythraea strains from Disparate Marine Basins.</title>
        <authorList>
            <person name="Techtmann S.M."/>
            <person name="Stelling S.C."/>
            <person name="Utturkar S.M."/>
            <person name="Alshibli N."/>
            <person name="Harris A."/>
            <person name="Brown S.D."/>
            <person name="Hazen T.C."/>
        </authorList>
    </citation>
    <scope>NUCLEOTIDE SEQUENCE [LARGE SCALE GENOMIC DNA]</scope>
    <source>
        <strain evidence="1 2">GAB14E</strain>
    </source>
</reference>
<gene>
    <name evidence="1" type="ORF">GAB14E_0240</name>
</gene>
<dbReference type="EMBL" id="JQEC01000011">
    <property type="protein sequence ID" value="KGJ96293.1"/>
    <property type="molecule type" value="Genomic_DNA"/>
</dbReference>
<proteinExistence type="predicted"/>
<dbReference type="OrthoDB" id="6056921at2"/>
<dbReference type="Proteomes" id="UP000029868">
    <property type="component" value="Unassembled WGS sequence"/>
</dbReference>
<dbReference type="AlphaFoldDB" id="A0A099L349"/>
<evidence type="ECO:0008006" key="3">
    <source>
        <dbReference type="Google" id="ProtNLM"/>
    </source>
</evidence>
<accession>A0A099L349</accession>
<name>A0A099L349_COLPS</name>
<organism evidence="1 2">
    <name type="scientific">Colwellia psychrerythraea</name>
    <name type="common">Vibrio psychroerythus</name>
    <dbReference type="NCBI Taxonomy" id="28229"/>
    <lineage>
        <taxon>Bacteria</taxon>
        <taxon>Pseudomonadati</taxon>
        <taxon>Pseudomonadota</taxon>
        <taxon>Gammaproteobacteria</taxon>
        <taxon>Alteromonadales</taxon>
        <taxon>Colwelliaceae</taxon>
        <taxon>Colwellia</taxon>
    </lineage>
</organism>
<dbReference type="RefSeq" id="WP_033081243.1">
    <property type="nucleotide sequence ID" value="NZ_JQEC01000011.1"/>
</dbReference>
<evidence type="ECO:0000313" key="1">
    <source>
        <dbReference type="EMBL" id="KGJ96293.1"/>
    </source>
</evidence>
<protein>
    <recommendedName>
        <fullName evidence="3">Endonuclease/exonuclease/phosphatase</fullName>
    </recommendedName>
</protein>
<evidence type="ECO:0000313" key="2">
    <source>
        <dbReference type="Proteomes" id="UP000029868"/>
    </source>
</evidence>